<dbReference type="KEGG" id="aten:116289495"/>
<feature type="region of interest" description="Disordered" evidence="12">
    <location>
        <begin position="444"/>
        <end position="475"/>
    </location>
</feature>
<evidence type="ECO:0000313" key="15">
    <source>
        <dbReference type="RefSeq" id="XP_031552298.1"/>
    </source>
</evidence>
<evidence type="ECO:0000256" key="6">
    <source>
        <dbReference type="ARBA" id="ARBA00022801"/>
    </source>
</evidence>
<name>A0A6P8HB02_ACTTE</name>
<keyword evidence="14" id="KW-1185">Reference proteome</keyword>
<dbReference type="CDD" id="cd09617">
    <property type="entry name" value="Peptidase_C12_UCH37_BAP1"/>
    <property type="match status" value="1"/>
</dbReference>
<comment type="catalytic activity">
    <reaction evidence="1 10 11">
        <text>Thiol-dependent hydrolysis of ester, thioester, amide, peptide and isopeptide bonds formed by the C-terminal Gly of ubiquitin (a 76-residue protein attached to proteins as an intracellular targeting signal).</text>
        <dbReference type="EC" id="3.4.19.12"/>
    </reaction>
</comment>
<evidence type="ECO:0000256" key="3">
    <source>
        <dbReference type="ARBA" id="ARBA00007182"/>
    </source>
</evidence>
<feature type="domain" description="UCH catalytic" evidence="13">
    <location>
        <begin position="6"/>
        <end position="236"/>
    </location>
</feature>
<feature type="site" description="Important for enzyme activity" evidence="10">
    <location>
        <position position="185"/>
    </location>
</feature>
<dbReference type="Pfam" id="PF18031">
    <property type="entry name" value="UCH_C"/>
    <property type="match status" value="1"/>
</dbReference>
<keyword evidence="4 10" id="KW-0645">Protease</keyword>
<evidence type="ECO:0000256" key="5">
    <source>
        <dbReference type="ARBA" id="ARBA00022786"/>
    </source>
</evidence>
<feature type="site" description="Transition state stabilizer" evidence="10">
    <location>
        <position position="86"/>
    </location>
</feature>
<organism evidence="14 15">
    <name type="scientific">Actinia tenebrosa</name>
    <name type="common">Australian red waratah sea anemone</name>
    <dbReference type="NCBI Taxonomy" id="6105"/>
    <lineage>
        <taxon>Eukaryota</taxon>
        <taxon>Metazoa</taxon>
        <taxon>Cnidaria</taxon>
        <taxon>Anthozoa</taxon>
        <taxon>Hexacorallia</taxon>
        <taxon>Actiniaria</taxon>
        <taxon>Actiniidae</taxon>
        <taxon>Actinia</taxon>
    </lineage>
</organism>
<feature type="compositionally biased region" description="Low complexity" evidence="12">
    <location>
        <begin position="376"/>
        <end position="393"/>
    </location>
</feature>
<accession>A0A6P8HB02</accession>
<dbReference type="InterPro" id="IPR038765">
    <property type="entry name" value="Papain-like_cys_pep_sf"/>
</dbReference>
<dbReference type="PANTHER" id="PTHR10589">
    <property type="entry name" value="UBIQUITIN CARBOXYL-TERMINAL HYDROLASE"/>
    <property type="match status" value="1"/>
</dbReference>
<dbReference type="GO" id="GO:0005634">
    <property type="term" value="C:nucleus"/>
    <property type="evidence" value="ECO:0007669"/>
    <property type="project" value="UniProtKB-SubCell"/>
</dbReference>
<evidence type="ECO:0000259" key="13">
    <source>
        <dbReference type="PROSITE" id="PS52048"/>
    </source>
</evidence>
<keyword evidence="5 10" id="KW-0833">Ubl conjugation pathway</keyword>
<dbReference type="GeneID" id="116289495"/>
<protein>
    <recommendedName>
        <fullName evidence="11">Ubiquitin carboxyl-terminal hydrolase</fullName>
        <ecNumber evidence="11">3.4.19.12</ecNumber>
    </recommendedName>
</protein>
<evidence type="ECO:0000256" key="4">
    <source>
        <dbReference type="ARBA" id="ARBA00022670"/>
    </source>
</evidence>
<dbReference type="Gene3D" id="1.20.58.860">
    <property type="match status" value="1"/>
</dbReference>
<dbReference type="FunFam" id="3.40.532.10:FF:000002">
    <property type="entry name" value="Ubiquitin carboxyl-terminal hydrolase"/>
    <property type="match status" value="1"/>
</dbReference>
<keyword evidence="8" id="KW-0156">Chromatin regulator</keyword>
<dbReference type="Gene3D" id="3.40.532.10">
    <property type="entry name" value="Peptidase C12, ubiquitin carboxyl-terminal hydrolase"/>
    <property type="match status" value="1"/>
</dbReference>
<dbReference type="InterPro" id="IPR041507">
    <property type="entry name" value="UCH_C"/>
</dbReference>
<dbReference type="InParanoid" id="A0A6P8HB02"/>
<feature type="active site" description="Nucleophile" evidence="10">
    <location>
        <position position="92"/>
    </location>
</feature>
<dbReference type="InterPro" id="IPR001578">
    <property type="entry name" value="Peptidase_C12_UCH"/>
</dbReference>
<evidence type="ECO:0000256" key="10">
    <source>
        <dbReference type="PROSITE-ProRule" id="PRU01393"/>
    </source>
</evidence>
<evidence type="ECO:0000256" key="2">
    <source>
        <dbReference type="ARBA" id="ARBA00004123"/>
    </source>
</evidence>
<feature type="compositionally biased region" description="Polar residues" evidence="12">
    <location>
        <begin position="281"/>
        <end position="298"/>
    </location>
</feature>
<feature type="compositionally biased region" description="Basic and acidic residues" evidence="12">
    <location>
        <begin position="446"/>
        <end position="475"/>
    </location>
</feature>
<dbReference type="PANTHER" id="PTHR10589:SF28">
    <property type="entry name" value="UBIQUITIN CARBOXYL-TERMINAL HYDROLASE BAP1"/>
    <property type="match status" value="1"/>
</dbReference>
<dbReference type="Pfam" id="PF01088">
    <property type="entry name" value="Peptidase_C12"/>
    <property type="match status" value="1"/>
</dbReference>
<dbReference type="GO" id="GO:0005737">
    <property type="term" value="C:cytoplasm"/>
    <property type="evidence" value="ECO:0007669"/>
    <property type="project" value="TreeGrafter"/>
</dbReference>
<comment type="subcellular location">
    <subcellularLocation>
        <location evidence="2">Nucleus</location>
    </subcellularLocation>
</comment>
<dbReference type="GO" id="GO:0004843">
    <property type="term" value="F:cysteine-type deubiquitinase activity"/>
    <property type="evidence" value="ECO:0007669"/>
    <property type="project" value="UniProtKB-UniRule"/>
</dbReference>
<dbReference type="RefSeq" id="XP_031552298.1">
    <property type="nucleotide sequence ID" value="XM_031696438.1"/>
</dbReference>
<dbReference type="AlphaFoldDB" id="A0A6P8HB02"/>
<dbReference type="PRINTS" id="PR00707">
    <property type="entry name" value="UBCTHYDRLASE"/>
</dbReference>
<feature type="compositionally biased region" description="Polar residues" evidence="12">
    <location>
        <begin position="359"/>
        <end position="371"/>
    </location>
</feature>
<evidence type="ECO:0000256" key="11">
    <source>
        <dbReference type="RuleBase" id="RU361215"/>
    </source>
</evidence>
<dbReference type="Proteomes" id="UP000515163">
    <property type="component" value="Unplaced"/>
</dbReference>
<gene>
    <name evidence="15" type="primary">LOC116289495</name>
</gene>
<dbReference type="OrthoDB" id="1924260at2759"/>
<dbReference type="GO" id="GO:0016579">
    <property type="term" value="P:protein deubiquitination"/>
    <property type="evidence" value="ECO:0007669"/>
    <property type="project" value="TreeGrafter"/>
</dbReference>
<evidence type="ECO:0000256" key="1">
    <source>
        <dbReference type="ARBA" id="ARBA00000707"/>
    </source>
</evidence>
<dbReference type="GO" id="GO:0006325">
    <property type="term" value="P:chromatin organization"/>
    <property type="evidence" value="ECO:0007669"/>
    <property type="project" value="UniProtKB-KW"/>
</dbReference>
<dbReference type="SUPFAM" id="SSF54001">
    <property type="entry name" value="Cysteine proteinases"/>
    <property type="match status" value="1"/>
</dbReference>
<evidence type="ECO:0000256" key="9">
    <source>
        <dbReference type="ARBA" id="ARBA00023242"/>
    </source>
</evidence>
<dbReference type="GO" id="GO:0006511">
    <property type="term" value="P:ubiquitin-dependent protein catabolic process"/>
    <property type="evidence" value="ECO:0007669"/>
    <property type="project" value="UniProtKB-UniRule"/>
</dbReference>
<dbReference type="EC" id="3.4.19.12" evidence="11"/>
<feature type="region of interest" description="Disordered" evidence="12">
    <location>
        <begin position="267"/>
        <end position="310"/>
    </location>
</feature>
<dbReference type="InterPro" id="IPR036959">
    <property type="entry name" value="Peptidase_C12_UCH_sf"/>
</dbReference>
<dbReference type="FunCoup" id="A0A6P8HB02">
    <property type="interactions" value="2482"/>
</dbReference>
<keyword evidence="9" id="KW-0539">Nucleus</keyword>
<feature type="region of interest" description="Disordered" evidence="12">
    <location>
        <begin position="352"/>
        <end position="428"/>
    </location>
</feature>
<proteinExistence type="inferred from homology"/>
<keyword evidence="6 10" id="KW-0378">Hydrolase</keyword>
<feature type="active site" description="Proton donor" evidence="10">
    <location>
        <position position="170"/>
    </location>
</feature>
<evidence type="ECO:0000256" key="12">
    <source>
        <dbReference type="SAM" id="MobiDB-lite"/>
    </source>
</evidence>
<sequence>MNQWNEWRELESDPGIFTLLIEEFGVKGAQVEEIYDLSKPMKGTVYGFIFLFKWIEERRSRRKIQPLDESFVEDQDIVNDIFFAQQVIPNSCATHALLSVLLNCPHVDLGDTVSKLKEFSKNFNPENKGYVIGNLPELAMTHNKFARPEAKQLPEKTNSLSSVRAMEAFHFVSYVPIKGRLFELDGLKPYPIDHGPWGEHEDWTEKFRRVITERLGIATGGEPFHDIRYNLMAVVADRIMGFEERLEKLNVDREMILEKAKTLVENSQLPKDKSQVDSNEKTASTETTPQQYQPNNAGNLMPPPPAGQTLLLQTPTALSTAVSTPMTSTSLYQASPSTVNTINSFTTTSTPSVPIATVSMPTQNSLTSSISGDRGTSPQTSSSNTNSKTSSSSIDLMNNSRESPIEVVSDNEDNGETTESAPSEDQKDYEETCYDDLDELFGLPQDVKKSSTMTHKEKENQEKEAEKEEKPEENPMQKLVAELKELSSHSNEAKALAMQLHEVEREITNCETGKKEETEKRKKYYVDHCRRTHNYDPFVCAFLTMLAQQGHLAQLVEQQASLKRRIAQSAAQKKNIKRPYKKKNSK</sequence>
<reference evidence="15" key="1">
    <citation type="submission" date="2025-08" db="UniProtKB">
        <authorList>
            <consortium name="RefSeq"/>
        </authorList>
    </citation>
    <scope>IDENTIFICATION</scope>
    <source>
        <tissue evidence="15">Tentacle</tissue>
    </source>
</reference>
<keyword evidence="7 10" id="KW-0788">Thiol protease</keyword>
<feature type="compositionally biased region" description="Basic and acidic residues" evidence="12">
    <location>
        <begin position="270"/>
        <end position="280"/>
    </location>
</feature>
<dbReference type="PROSITE" id="PS52049">
    <property type="entry name" value="ULD"/>
    <property type="match status" value="1"/>
</dbReference>
<evidence type="ECO:0000313" key="14">
    <source>
        <dbReference type="Proteomes" id="UP000515163"/>
    </source>
</evidence>
<comment type="similarity">
    <text evidence="3">Belongs to the peptidase C12 family. BAP1 subfamily.</text>
</comment>
<evidence type="ECO:0000256" key="8">
    <source>
        <dbReference type="ARBA" id="ARBA00022853"/>
    </source>
</evidence>
<dbReference type="PROSITE" id="PS52048">
    <property type="entry name" value="UCH_DOMAIN"/>
    <property type="match status" value="1"/>
</dbReference>
<evidence type="ECO:0000256" key="7">
    <source>
        <dbReference type="ARBA" id="ARBA00022807"/>
    </source>
</evidence>